<feature type="compositionally biased region" description="Polar residues" evidence="1">
    <location>
        <begin position="128"/>
        <end position="143"/>
    </location>
</feature>
<dbReference type="OrthoDB" id="1302510at2759"/>
<accession>A0A067LCD9</accession>
<evidence type="ECO:0000313" key="2">
    <source>
        <dbReference type="EMBL" id="KDP46077.1"/>
    </source>
</evidence>
<dbReference type="AlphaFoldDB" id="A0A067LCD9"/>
<dbReference type="Proteomes" id="UP000027138">
    <property type="component" value="Unassembled WGS sequence"/>
</dbReference>
<reference evidence="2 3" key="1">
    <citation type="journal article" date="2014" name="PLoS ONE">
        <title>Global Analysis of Gene Expression Profiles in Physic Nut (Jatropha curcas L.) Seedlings Exposed to Salt Stress.</title>
        <authorList>
            <person name="Zhang L."/>
            <person name="Zhang C."/>
            <person name="Wu P."/>
            <person name="Chen Y."/>
            <person name="Li M."/>
            <person name="Jiang H."/>
            <person name="Wu G."/>
        </authorList>
    </citation>
    <scope>NUCLEOTIDE SEQUENCE [LARGE SCALE GENOMIC DNA]</scope>
    <source>
        <strain evidence="3">cv. GZQX0401</strain>
        <tissue evidence="2">Young leaves</tissue>
    </source>
</reference>
<proteinExistence type="predicted"/>
<keyword evidence="3" id="KW-1185">Reference proteome</keyword>
<organism evidence="2 3">
    <name type="scientific">Jatropha curcas</name>
    <name type="common">Barbados nut</name>
    <dbReference type="NCBI Taxonomy" id="180498"/>
    <lineage>
        <taxon>Eukaryota</taxon>
        <taxon>Viridiplantae</taxon>
        <taxon>Streptophyta</taxon>
        <taxon>Embryophyta</taxon>
        <taxon>Tracheophyta</taxon>
        <taxon>Spermatophyta</taxon>
        <taxon>Magnoliopsida</taxon>
        <taxon>eudicotyledons</taxon>
        <taxon>Gunneridae</taxon>
        <taxon>Pentapetalae</taxon>
        <taxon>rosids</taxon>
        <taxon>fabids</taxon>
        <taxon>Malpighiales</taxon>
        <taxon>Euphorbiaceae</taxon>
        <taxon>Crotonoideae</taxon>
        <taxon>Jatropheae</taxon>
        <taxon>Jatropha</taxon>
    </lineage>
</organism>
<protein>
    <submittedName>
        <fullName evidence="2">Uncharacterized protein</fullName>
    </submittedName>
</protein>
<evidence type="ECO:0000256" key="1">
    <source>
        <dbReference type="SAM" id="MobiDB-lite"/>
    </source>
</evidence>
<evidence type="ECO:0000313" key="3">
    <source>
        <dbReference type="Proteomes" id="UP000027138"/>
    </source>
</evidence>
<sequence>MEVFTYTYTKDHDGNTFIDRRALGINDNYNTARERVVSSQAGFEAESRINELALYLEAPNHSAEEISALRARVDEQGRELAELRAHVMRMFAQHGAGTSSSDPLPATDRDVSTALHQPLPSPLDLDTANDTLVTPIDTTTHPANTPADAKTLDRAENRTRRFDFGPF</sequence>
<dbReference type="EMBL" id="KK914220">
    <property type="protein sequence ID" value="KDP46077.1"/>
    <property type="molecule type" value="Genomic_DNA"/>
</dbReference>
<feature type="region of interest" description="Disordered" evidence="1">
    <location>
        <begin position="95"/>
        <end position="167"/>
    </location>
</feature>
<name>A0A067LCD9_JATCU</name>
<feature type="compositionally biased region" description="Basic and acidic residues" evidence="1">
    <location>
        <begin position="150"/>
        <end position="167"/>
    </location>
</feature>
<gene>
    <name evidence="2" type="ORF">JCGZ_06588</name>
</gene>